<comment type="caution">
    <text evidence="1">The sequence shown here is derived from an EMBL/GenBank/DDBJ whole genome shotgun (WGS) entry which is preliminary data.</text>
</comment>
<dbReference type="Proteomes" id="UP000790709">
    <property type="component" value="Unassembled WGS sequence"/>
</dbReference>
<dbReference type="EMBL" id="MU266343">
    <property type="protein sequence ID" value="KAH7929257.1"/>
    <property type="molecule type" value="Genomic_DNA"/>
</dbReference>
<sequence>MSLLLSALLLSAFVSAMPAPSPSAPSPSPTVLPSAKTVPFWPWSDETGNSREDDSLLSIPQAIQDIFGIDPIGTTTSLPSPTHTKAPQILPADAFKPYENTISTPAPTSTSTSTPSPTPGAHTTISKHKLAIIGAVIGAIMALILLVTLAKFIAESRGYRFKLRNRDRRLSQRVASVFSHESWGMAKGSADEAEVDHEKQQDVPAYAFPVKRNRPAAYHPVPPISNRSTLLSNKRSTLASNKRSTFASTTGKRSTLMSIKTRLSRLLSSSTFDHRRDTITTQDTQSTHMTPFSLSHAQDVRLARAAHDMHLVHSQDPEHTGTQDPPAQFQDHLARAQDSDTTLTQNQTPTSTQTHHGRTKSAPVLSQLFQPQPPTHKTSKSVRFTEVLREEPHARRLREQNNGVEGGIPRARWEEEIARANDGGSRYDIVSAYAYARPESVYGPASGEGVGVRGVGQEPKENINDDLGRRGNVASTAADGRSRVSQYGYQW</sequence>
<accession>A0ACB8BUW0</accession>
<evidence type="ECO:0000313" key="2">
    <source>
        <dbReference type="Proteomes" id="UP000790709"/>
    </source>
</evidence>
<evidence type="ECO:0000313" key="1">
    <source>
        <dbReference type="EMBL" id="KAH7929257.1"/>
    </source>
</evidence>
<organism evidence="1 2">
    <name type="scientific">Leucogyrophana mollusca</name>
    <dbReference type="NCBI Taxonomy" id="85980"/>
    <lineage>
        <taxon>Eukaryota</taxon>
        <taxon>Fungi</taxon>
        <taxon>Dikarya</taxon>
        <taxon>Basidiomycota</taxon>
        <taxon>Agaricomycotina</taxon>
        <taxon>Agaricomycetes</taxon>
        <taxon>Agaricomycetidae</taxon>
        <taxon>Boletales</taxon>
        <taxon>Boletales incertae sedis</taxon>
        <taxon>Leucogyrophana</taxon>
    </lineage>
</organism>
<protein>
    <submittedName>
        <fullName evidence="1">Uncharacterized protein</fullName>
    </submittedName>
</protein>
<name>A0ACB8BUW0_9AGAM</name>
<gene>
    <name evidence="1" type="ORF">BV22DRAFT_1029697</name>
</gene>
<proteinExistence type="predicted"/>
<reference evidence="1" key="1">
    <citation type="journal article" date="2021" name="New Phytol.">
        <title>Evolutionary innovations through gain and loss of genes in the ectomycorrhizal Boletales.</title>
        <authorList>
            <person name="Wu G."/>
            <person name="Miyauchi S."/>
            <person name="Morin E."/>
            <person name="Kuo A."/>
            <person name="Drula E."/>
            <person name="Varga T."/>
            <person name="Kohler A."/>
            <person name="Feng B."/>
            <person name="Cao Y."/>
            <person name="Lipzen A."/>
            <person name="Daum C."/>
            <person name="Hundley H."/>
            <person name="Pangilinan J."/>
            <person name="Johnson J."/>
            <person name="Barry K."/>
            <person name="LaButti K."/>
            <person name="Ng V."/>
            <person name="Ahrendt S."/>
            <person name="Min B."/>
            <person name="Choi I.G."/>
            <person name="Park H."/>
            <person name="Plett J.M."/>
            <person name="Magnuson J."/>
            <person name="Spatafora J.W."/>
            <person name="Nagy L.G."/>
            <person name="Henrissat B."/>
            <person name="Grigoriev I.V."/>
            <person name="Yang Z.L."/>
            <person name="Xu J."/>
            <person name="Martin F.M."/>
        </authorList>
    </citation>
    <scope>NUCLEOTIDE SEQUENCE</scope>
    <source>
        <strain evidence="1">KUC20120723A-06</strain>
    </source>
</reference>
<keyword evidence="2" id="KW-1185">Reference proteome</keyword>